<dbReference type="EMBL" id="KB445797">
    <property type="protein sequence ID" value="EMD36845.1"/>
    <property type="molecule type" value="Genomic_DNA"/>
</dbReference>
<feature type="domain" description="Nephrocystin 3-like N-terminal" evidence="3">
    <location>
        <begin position="62"/>
        <end position="221"/>
    </location>
</feature>
<feature type="region of interest" description="Disordered" evidence="2">
    <location>
        <begin position="601"/>
        <end position="656"/>
    </location>
</feature>
<dbReference type="OrthoDB" id="3228837at2759"/>
<dbReference type="PANTHER" id="PTHR10039:SF14">
    <property type="entry name" value="NACHT DOMAIN-CONTAINING PROTEIN"/>
    <property type="match status" value="1"/>
</dbReference>
<gene>
    <name evidence="4" type="ORF">CERSUDRAFT_114767</name>
</gene>
<dbReference type="SUPFAM" id="SSF52540">
    <property type="entry name" value="P-loop containing nucleoside triphosphate hydrolases"/>
    <property type="match status" value="1"/>
</dbReference>
<dbReference type="AlphaFoldDB" id="M2QXJ9"/>
<dbReference type="Gene3D" id="3.40.50.300">
    <property type="entry name" value="P-loop containing nucleotide triphosphate hydrolases"/>
    <property type="match status" value="1"/>
</dbReference>
<dbReference type="STRING" id="914234.M2QXJ9"/>
<dbReference type="InterPro" id="IPR027417">
    <property type="entry name" value="P-loop_NTPase"/>
</dbReference>
<reference evidence="4 5" key="1">
    <citation type="journal article" date="2012" name="Proc. Natl. Acad. Sci. U.S.A.">
        <title>Comparative genomics of Ceriporiopsis subvermispora and Phanerochaete chrysosporium provide insight into selective ligninolysis.</title>
        <authorList>
            <person name="Fernandez-Fueyo E."/>
            <person name="Ruiz-Duenas F.J."/>
            <person name="Ferreira P."/>
            <person name="Floudas D."/>
            <person name="Hibbett D.S."/>
            <person name="Canessa P."/>
            <person name="Larrondo L.F."/>
            <person name="James T.Y."/>
            <person name="Seelenfreund D."/>
            <person name="Lobos S."/>
            <person name="Polanco R."/>
            <person name="Tello M."/>
            <person name="Honda Y."/>
            <person name="Watanabe T."/>
            <person name="Watanabe T."/>
            <person name="Ryu J.S."/>
            <person name="Kubicek C.P."/>
            <person name="Schmoll M."/>
            <person name="Gaskell J."/>
            <person name="Hammel K.E."/>
            <person name="St John F.J."/>
            <person name="Vanden Wymelenberg A."/>
            <person name="Sabat G."/>
            <person name="Splinter BonDurant S."/>
            <person name="Syed K."/>
            <person name="Yadav J.S."/>
            <person name="Doddapaneni H."/>
            <person name="Subramanian V."/>
            <person name="Lavin J.L."/>
            <person name="Oguiza J.A."/>
            <person name="Perez G."/>
            <person name="Pisabarro A.G."/>
            <person name="Ramirez L."/>
            <person name="Santoyo F."/>
            <person name="Master E."/>
            <person name="Coutinho P.M."/>
            <person name="Henrissat B."/>
            <person name="Lombard V."/>
            <person name="Magnuson J.K."/>
            <person name="Kuees U."/>
            <person name="Hori C."/>
            <person name="Igarashi K."/>
            <person name="Samejima M."/>
            <person name="Held B.W."/>
            <person name="Barry K.W."/>
            <person name="LaButti K.M."/>
            <person name="Lapidus A."/>
            <person name="Lindquist E.A."/>
            <person name="Lucas S.M."/>
            <person name="Riley R."/>
            <person name="Salamov A.A."/>
            <person name="Hoffmeister D."/>
            <person name="Schwenk D."/>
            <person name="Hadar Y."/>
            <person name="Yarden O."/>
            <person name="de Vries R.P."/>
            <person name="Wiebenga A."/>
            <person name="Stenlid J."/>
            <person name="Eastwood D."/>
            <person name="Grigoriev I.V."/>
            <person name="Berka R.M."/>
            <person name="Blanchette R.A."/>
            <person name="Kersten P."/>
            <person name="Martinez A.T."/>
            <person name="Vicuna R."/>
            <person name="Cullen D."/>
        </authorList>
    </citation>
    <scope>NUCLEOTIDE SEQUENCE [LARGE SCALE GENOMIC DNA]</scope>
    <source>
        <strain evidence="4 5">B</strain>
    </source>
</reference>
<organism evidence="4 5">
    <name type="scientific">Ceriporiopsis subvermispora (strain B)</name>
    <name type="common">White-rot fungus</name>
    <name type="synonym">Gelatoporia subvermispora</name>
    <dbReference type="NCBI Taxonomy" id="914234"/>
    <lineage>
        <taxon>Eukaryota</taxon>
        <taxon>Fungi</taxon>
        <taxon>Dikarya</taxon>
        <taxon>Basidiomycota</taxon>
        <taxon>Agaricomycotina</taxon>
        <taxon>Agaricomycetes</taxon>
        <taxon>Polyporales</taxon>
        <taxon>Gelatoporiaceae</taxon>
        <taxon>Gelatoporia</taxon>
    </lineage>
</organism>
<keyword evidence="1" id="KW-0677">Repeat</keyword>
<evidence type="ECO:0000256" key="1">
    <source>
        <dbReference type="ARBA" id="ARBA00022737"/>
    </source>
</evidence>
<keyword evidence="5" id="KW-1185">Reference proteome</keyword>
<dbReference type="PANTHER" id="PTHR10039">
    <property type="entry name" value="AMELOGENIN"/>
    <property type="match status" value="1"/>
</dbReference>
<evidence type="ECO:0000256" key="2">
    <source>
        <dbReference type="SAM" id="MobiDB-lite"/>
    </source>
</evidence>
<evidence type="ECO:0000259" key="3">
    <source>
        <dbReference type="Pfam" id="PF24883"/>
    </source>
</evidence>
<dbReference type="HOGENOM" id="CLU_000288_6_10_1"/>
<evidence type="ECO:0000313" key="5">
    <source>
        <dbReference type="Proteomes" id="UP000016930"/>
    </source>
</evidence>
<protein>
    <recommendedName>
        <fullName evidence="3">Nephrocystin 3-like N-terminal domain-containing protein</fullName>
    </recommendedName>
</protein>
<feature type="compositionally biased region" description="Polar residues" evidence="2">
    <location>
        <begin position="611"/>
        <end position="626"/>
    </location>
</feature>
<sequence>MSQDATLREIASAAMVIGRRSRIRDESDALLKLNPIEASYKASATDEYAKFHAGTRVELMDELRVWSQDTGDTHRIAVLLGAAGSGKSTVAHQFARRADEENLLGASIFFRRGSPHSDYQHRMIPTISYQLATSCRALRPHIVVAAQRHLPIGTHQAMEHQLEELILNALQNVDGELTPLSIVIDGADDRHDGSVHFISTLLRLLRKKTPNLKFLRVLITARPEREILSVIGPFGSTSSIRVISMDDFSCLTAHADIHLYISTELGRCAEDGTFVLLRERQNAVEKLTELSNGFFLYAATLVNALTVPRNTWVCLDIFDKILEGRAVSHSLFTRLDTTYFSVLQNAFHEIRNDPEQMSQVRQILAILARAQDQITPKTIGDLAGIKLSESLDILDRLAAVLRVDGEMGPGSQIGFIHPSFTDFISDIHRCNDYAVLMDPLSDHAWIASRCLFALSQDGALKQNPCQYENIRIQRADCSDLTKRLHENVPEYIRYAVVHWASHFRQALLPHGRAERELDVAMRQFVSEKERLLIWVETMGWMDKLGLAVEILYNAQSWCQFQEPEDHSQPFIAEVLRFVRAHFGDIDSNPGQTVFLFSRTPSSPQPVGFTPIPTTSSLKTFDSSWPSASWEGESDAGRSSTPEAARSPPKCLDRSLSRKRTSIFTADTDCRKRLRTCRSGSRDARAD</sequence>
<name>M2QXJ9_CERS8</name>
<dbReference type="Pfam" id="PF24883">
    <property type="entry name" value="NPHP3_N"/>
    <property type="match status" value="1"/>
</dbReference>
<proteinExistence type="predicted"/>
<dbReference type="Proteomes" id="UP000016930">
    <property type="component" value="Unassembled WGS sequence"/>
</dbReference>
<dbReference type="InterPro" id="IPR056884">
    <property type="entry name" value="NPHP3-like_N"/>
</dbReference>
<accession>M2QXJ9</accession>
<evidence type="ECO:0000313" key="4">
    <source>
        <dbReference type="EMBL" id="EMD36845.1"/>
    </source>
</evidence>